<reference evidence="3" key="1">
    <citation type="submission" date="2016-10" db="EMBL/GenBank/DDBJ databases">
        <authorList>
            <person name="Varghese N."/>
            <person name="Submissions S."/>
        </authorList>
    </citation>
    <scope>NUCLEOTIDE SEQUENCE [LARGE SCALE GENOMIC DNA]</scope>
    <source>
        <strain evidence="3">CGMCC 4.5579</strain>
    </source>
</reference>
<dbReference type="Pfam" id="PF13700">
    <property type="entry name" value="DUF4158"/>
    <property type="match status" value="1"/>
</dbReference>
<dbReference type="Proteomes" id="UP000198727">
    <property type="component" value="Unassembled WGS sequence"/>
</dbReference>
<proteinExistence type="predicted"/>
<feature type="domain" description="DUF4158" evidence="1">
    <location>
        <begin position="4"/>
        <end position="51"/>
    </location>
</feature>
<keyword evidence="3" id="KW-1185">Reference proteome</keyword>
<dbReference type="EMBL" id="FOWW01000009">
    <property type="protein sequence ID" value="SFQ54988.1"/>
    <property type="molecule type" value="Genomic_DNA"/>
</dbReference>
<evidence type="ECO:0000313" key="3">
    <source>
        <dbReference type="Proteomes" id="UP000198727"/>
    </source>
</evidence>
<evidence type="ECO:0000259" key="1">
    <source>
        <dbReference type="Pfam" id="PF13700"/>
    </source>
</evidence>
<dbReference type="STRING" id="587909.SAMN05421810_109124"/>
<dbReference type="AlphaFoldDB" id="A0A1I5ZEV6"/>
<name>A0A1I5ZEV6_9PSEU</name>
<accession>A0A1I5ZEV6</accession>
<dbReference type="RefSeq" id="WP_279587066.1">
    <property type="nucleotide sequence ID" value="NZ_FOWW01000009.1"/>
</dbReference>
<sequence length="60" mass="6931">MAVTRLTDQLGVDPAELRSYGRRARTRTEHLRLVAKYLGWWLPTTLEIEELVPASPRPSR</sequence>
<evidence type="ECO:0000313" key="2">
    <source>
        <dbReference type="EMBL" id="SFQ54988.1"/>
    </source>
</evidence>
<organism evidence="2 3">
    <name type="scientific">Amycolatopsis arida</name>
    <dbReference type="NCBI Taxonomy" id="587909"/>
    <lineage>
        <taxon>Bacteria</taxon>
        <taxon>Bacillati</taxon>
        <taxon>Actinomycetota</taxon>
        <taxon>Actinomycetes</taxon>
        <taxon>Pseudonocardiales</taxon>
        <taxon>Pseudonocardiaceae</taxon>
        <taxon>Amycolatopsis</taxon>
    </lineage>
</organism>
<dbReference type="InterPro" id="IPR025296">
    <property type="entry name" value="DUF4158"/>
</dbReference>
<gene>
    <name evidence="2" type="ORF">SAMN05421810_109124</name>
</gene>
<protein>
    <recommendedName>
        <fullName evidence="1">DUF4158 domain-containing protein</fullName>
    </recommendedName>
</protein>